<reference evidence="1" key="1">
    <citation type="journal article" date="2021" name="Environ. Microbiol.">
        <title>Gene family expansions and transcriptome signatures uncover fungal adaptations to wood decay.</title>
        <authorList>
            <person name="Hage H."/>
            <person name="Miyauchi S."/>
            <person name="Viragh M."/>
            <person name="Drula E."/>
            <person name="Min B."/>
            <person name="Chaduli D."/>
            <person name="Navarro D."/>
            <person name="Favel A."/>
            <person name="Norest M."/>
            <person name="Lesage-Meessen L."/>
            <person name="Balint B."/>
            <person name="Merenyi Z."/>
            <person name="de Eugenio L."/>
            <person name="Morin E."/>
            <person name="Martinez A.T."/>
            <person name="Baldrian P."/>
            <person name="Stursova M."/>
            <person name="Martinez M.J."/>
            <person name="Novotny C."/>
            <person name="Magnuson J.K."/>
            <person name="Spatafora J.W."/>
            <person name="Maurice S."/>
            <person name="Pangilinan J."/>
            <person name="Andreopoulos W."/>
            <person name="LaButti K."/>
            <person name="Hundley H."/>
            <person name="Na H."/>
            <person name="Kuo A."/>
            <person name="Barry K."/>
            <person name="Lipzen A."/>
            <person name="Henrissat B."/>
            <person name="Riley R."/>
            <person name="Ahrendt S."/>
            <person name="Nagy L.G."/>
            <person name="Grigoriev I.V."/>
            <person name="Martin F."/>
            <person name="Rosso M.N."/>
        </authorList>
    </citation>
    <scope>NUCLEOTIDE SEQUENCE</scope>
    <source>
        <strain evidence="1">CBS 384.51</strain>
    </source>
</reference>
<organism evidence="1 2">
    <name type="scientific">Irpex rosettiformis</name>
    <dbReference type="NCBI Taxonomy" id="378272"/>
    <lineage>
        <taxon>Eukaryota</taxon>
        <taxon>Fungi</taxon>
        <taxon>Dikarya</taxon>
        <taxon>Basidiomycota</taxon>
        <taxon>Agaricomycotina</taxon>
        <taxon>Agaricomycetes</taxon>
        <taxon>Polyporales</taxon>
        <taxon>Irpicaceae</taxon>
        <taxon>Irpex</taxon>
    </lineage>
</organism>
<evidence type="ECO:0000313" key="1">
    <source>
        <dbReference type="EMBL" id="KAI0083802.1"/>
    </source>
</evidence>
<sequence>MRHRRTSRPCLLSPPLPPSFTTGHFICERHVCNEEAEEMATARDALWASGHDESVEVNQRALIDKVLARYSEEFTVFRELLQNSDDASAKAVEIHFDTEEYVQRTKEGDKGGEGSEGQSVTPLPDLKKVVVHQWTFKNDGMIFRDEDWNRLKKIAEGNPDEEKIGAFGVGFYSLFSVTEEPFVTSGGQWMGFYWKDKKDQLFARRGNIPASEDQGEDRWTTFTMPLRKPETLPIPFDFIRFLTSSITFMAHLSEVSVFLDGKRLARLRKSRGLPKSIGLRKGLKAETAKGMMRVTDVNVMPLIIRAEIMQWVYASGSSVKPRRRVQTAAQQQARKAVSSGFFSSLFSSFSTPQRGASPHPEHIIEEQDEKEQETEERKKLLSVTETSVVLAVFSASVDVRLDSNLREELLRATKKNAPTKMRYELIYTGKDEYEASKKEEEGFEATGSIFQGLRADIDGTGSARIFIGHATRQTTGIGGHMSARFIPTVERESVDLVDRNVRIWNEELLGVGGYLARTAYEEEMQNIAERWQAAEEGLSKTDEIASVVYEVKTQLRERALHALKFYTFHSSTPSSRLSQILEEAFFTCISQSALAFLGGQSNHQFPIISTVGVKGAQDVRMSNPTFAEFLKQLPVLPDDVVTGAAVMVEALRTRGMIKDITFGDVLKELKARPLPENEGIACLKWWASMYKTLSAAHVHAARKEILEATILTIGTPGSAEEKIIPLSSVQTFLNTRSHGSAIPTDGPLPTRLLPLSISRHFDPQALQSAFGWRELGIGEWLQFILDPQTTASHVEHDIVQCAPWAERVIQSLSRVWPSLSKDAQVDIVAQLRDKVCIPTSAGLRAPGDAYFQNAHVFPDLPLVAFPSGIAIKGSLEKTLQALGVRKHVDLQIVFNRMIKTGDWSIADLTKYLVAVQSTLTKEEIERLRLTPAFLKEKTAQDTSSQNGKPPRFTASDLYEPLDIFRELRLPIIDWGSKSKWRGSSDEAKFLHSLGLRRYPPLDVILCLAASTDEKIRSTALRYFLDNYQTRYPDYQPSSFANLAFVPAMKGTVPYLGKPGEVFASSAWASMGLLVARPTLGADVYAKLGIRDHPPTAMLVSILEKNPPEDFQTAQRWFGAMASRIADFSNKELQTLSQLLIVPIETASTKIDDKGKKAVRLMAPSQCYFKKDAQAQVHSKLFTFVDFGTQANQFLSACGTKHEPTVEEIAQILLENPRRFWALADSSTENYLSELRNIAVNRRLLSSGTITRMKRSPILLGTKRKRRSTKTAVLDFEEEDGWDYDYDLLQPSTVIIADDTNGYQLFGDKIFTCPQEDLLEEFYGELGSRRLSSLVKEHYETTSEIKSTRKAEELRSRILERLPLFLHEHTHAPTRVPFAWLNADRNFIVRVFGSVTVKKSLTYGDLRLQEKQDASAVALREGRGPIQLFLAGNVSVDMFEVSTSMCRLLFAAPKASDALLFMTILSTDLKALRRRGYNVDRILQKQRAEERVAEEAAKERAKQTALVSQPTSQSQASSAPAKPTDTRPGSPLPPSLASTGTETTLMDDATEKGKQRPHSAFLPRLNNWKNKMLGNEQVPGALPIDDHQEPSTSGNNPVLMPPRPSASRPITPGPHITPMRDIETNIDMAIRACKEERGDLLKSRGQMQMIKESLNDSYCDVSGQKDLTLAGDMGGFKVFMAKDVANPKSVMTSKRDSIARFIHVVRPLAEVYELPPTSLHVFYDVSGATIAFNRNASLFLNLRFFEAWHDEDVHKGELSKAYVSWYFTLAHEIAHNLVQPHNAEHEFWFSSLCESRMVAFTRLLTGTS</sequence>
<accession>A0ACB8TP48</accession>
<name>A0ACB8TP48_9APHY</name>
<keyword evidence="2" id="KW-1185">Reference proteome</keyword>
<protein>
    <submittedName>
        <fullName evidence="1">Uncharacterized protein</fullName>
    </submittedName>
</protein>
<dbReference type="Proteomes" id="UP001055072">
    <property type="component" value="Unassembled WGS sequence"/>
</dbReference>
<evidence type="ECO:0000313" key="2">
    <source>
        <dbReference type="Proteomes" id="UP001055072"/>
    </source>
</evidence>
<proteinExistence type="predicted"/>
<comment type="caution">
    <text evidence="1">The sequence shown here is derived from an EMBL/GenBank/DDBJ whole genome shotgun (WGS) entry which is preliminary data.</text>
</comment>
<dbReference type="EMBL" id="MU274953">
    <property type="protein sequence ID" value="KAI0083802.1"/>
    <property type="molecule type" value="Genomic_DNA"/>
</dbReference>
<gene>
    <name evidence="1" type="ORF">BDY19DRAFT_975723</name>
</gene>